<dbReference type="InterPro" id="IPR013785">
    <property type="entry name" value="Aldolase_TIM"/>
</dbReference>
<organism evidence="1">
    <name type="scientific">Fundidesulfovibrio putealis</name>
    <dbReference type="NCBI Taxonomy" id="270496"/>
    <lineage>
        <taxon>Bacteria</taxon>
        <taxon>Pseudomonadati</taxon>
        <taxon>Thermodesulfobacteriota</taxon>
        <taxon>Desulfovibrionia</taxon>
        <taxon>Desulfovibrionales</taxon>
        <taxon>Desulfovibrionaceae</taxon>
        <taxon>Fundidesulfovibrio</taxon>
    </lineage>
</organism>
<dbReference type="CDD" id="cd00958">
    <property type="entry name" value="DhnA"/>
    <property type="match status" value="1"/>
</dbReference>
<dbReference type="InterPro" id="IPR041720">
    <property type="entry name" value="FbaB-like"/>
</dbReference>
<evidence type="ECO:0000313" key="1">
    <source>
        <dbReference type="EMBL" id="HGG92794.1"/>
    </source>
</evidence>
<dbReference type="InterPro" id="IPR002915">
    <property type="entry name" value="DeoC/FbaB/LacD_aldolase"/>
</dbReference>
<dbReference type="AlphaFoldDB" id="A0A7C4EMI1"/>
<comment type="caution">
    <text evidence="1">The sequence shown here is derived from an EMBL/GenBank/DDBJ whole genome shotgun (WGS) entry which is preliminary data.</text>
</comment>
<sequence>MGVYRRLARLFDPQSGRALILPLDHGVGEGMLPGLEAVGRLTELVQGRNVQGVVLNKGPARTHGASLPLEVNVIVQLSGGTKHALPAYGRTVVCSVAEALRLGADAVSMQINIGNDLEDRMLSDFGALSEEAHQAGLPVLAVITPRGGQIVNELDPSLISHCIRLGSELGADVMGVPYSGDAASFAAAVESSDTPVLVTGGSERDDPLDFLDDMAQALRCGAAGLCVGRNVFQNANPGAMLDRLLELVHAVPGAAQDASDEA</sequence>
<dbReference type="PANTHER" id="PTHR47916:SF1">
    <property type="entry name" value="3-HYDROXY-5-PHOSPHONOOXYPENTANE-2,4-DIONE THIOLASE"/>
    <property type="match status" value="1"/>
</dbReference>
<dbReference type="PIRSF" id="PIRSF038992">
    <property type="entry name" value="Aldolase_Ia"/>
    <property type="match status" value="1"/>
</dbReference>
<dbReference type="Gene3D" id="3.20.20.70">
    <property type="entry name" value="Aldolase class I"/>
    <property type="match status" value="1"/>
</dbReference>
<dbReference type="PANTHER" id="PTHR47916">
    <property type="entry name" value="FRUCTOSE-BISPHOSPHATE ALDOLASE CLASS 1"/>
    <property type="match status" value="1"/>
</dbReference>
<reference evidence="1" key="1">
    <citation type="journal article" date="2020" name="mSystems">
        <title>Genome- and Community-Level Interaction Insights into Carbon Utilization and Element Cycling Functions of Hydrothermarchaeota in Hydrothermal Sediment.</title>
        <authorList>
            <person name="Zhou Z."/>
            <person name="Liu Y."/>
            <person name="Xu W."/>
            <person name="Pan J."/>
            <person name="Luo Z.H."/>
            <person name="Li M."/>
        </authorList>
    </citation>
    <scope>NUCLEOTIDE SEQUENCE [LARGE SCALE GENOMIC DNA]</scope>
    <source>
        <strain evidence="1">SpSt-413</strain>
    </source>
</reference>
<accession>A0A7C4EMI1</accession>
<dbReference type="NCBIfam" id="NF005556">
    <property type="entry name" value="PRK07226.1"/>
    <property type="match status" value="1"/>
</dbReference>
<dbReference type="GO" id="GO:0004332">
    <property type="term" value="F:fructose-bisphosphate aldolase activity"/>
    <property type="evidence" value="ECO:0007669"/>
    <property type="project" value="InterPro"/>
</dbReference>
<proteinExistence type="predicted"/>
<dbReference type="EMBL" id="DSRP01000523">
    <property type="protein sequence ID" value="HGG92794.1"/>
    <property type="molecule type" value="Genomic_DNA"/>
</dbReference>
<protein>
    <submittedName>
        <fullName evidence="1">Fructose-bisphosphate aldolase</fullName>
    </submittedName>
</protein>
<dbReference type="SUPFAM" id="SSF51569">
    <property type="entry name" value="Aldolase"/>
    <property type="match status" value="1"/>
</dbReference>
<dbReference type="Pfam" id="PF01791">
    <property type="entry name" value="DeoC"/>
    <property type="match status" value="1"/>
</dbReference>
<gene>
    <name evidence="1" type="ORF">ENR59_07570</name>
</gene>
<dbReference type="SMART" id="SM01133">
    <property type="entry name" value="DeoC"/>
    <property type="match status" value="1"/>
</dbReference>
<dbReference type="InterPro" id="IPR050456">
    <property type="entry name" value="DeoC/FbaB_aldolase"/>
</dbReference>
<name>A0A7C4EMI1_9BACT</name>